<evidence type="ECO:0000256" key="1">
    <source>
        <dbReference type="ARBA" id="ARBA00022450"/>
    </source>
</evidence>
<dbReference type="InterPro" id="IPR020845">
    <property type="entry name" value="AMP-binding_CS"/>
</dbReference>
<dbReference type="Pfam" id="PF23562">
    <property type="entry name" value="AMP-binding_C_3"/>
    <property type="match status" value="1"/>
</dbReference>
<dbReference type="GeneID" id="70247568"/>
<evidence type="ECO:0000256" key="2">
    <source>
        <dbReference type="ARBA" id="ARBA00022553"/>
    </source>
</evidence>
<dbReference type="Pfam" id="PF00501">
    <property type="entry name" value="AMP-binding"/>
    <property type="match status" value="1"/>
</dbReference>
<dbReference type="AlphaFoldDB" id="A0AAD4KGD5"/>
<dbReference type="PROSITE" id="PS00455">
    <property type="entry name" value="AMP_BINDING"/>
    <property type="match status" value="1"/>
</dbReference>
<evidence type="ECO:0000313" key="5">
    <source>
        <dbReference type="Proteomes" id="UP001201262"/>
    </source>
</evidence>
<sequence length="566" mass="62770">MEASMKLGPHRLILNILDQLAQSEPDKVYAELPISLTDFSAGFRHITYRVLDNAVNGVAWWLTETLGPAQDFPTLAYVGPNDLSHNLLLLGAIKAGYKMLFFWPRYSTEAQVRLMKAVDCQNILTSSVSSPLSQLVETIAKEHGSAKVTQIPELASFFDDKHQVFPYKKSFEEARGDPLVVVHTSGTTGFPRPIIWNHDWAASFAYQRYLEPPAGWESIDRLILGRRVLSLMPPYHASHLFASILFTFYCGNTCIYPPALALPTAQIAAEASSYTEVKAITVVPPHIEQLGANTELLDTLVRNGAETVFWAGGPVSSAAADAVSSRLKLFNTCGSTEMGMWPVIRKSGPWDPSISRYMCFHPQANVQLRPQSENVFKAVVVKNDSDTEIQPPFPIFPSITEYDSGDLFSPVAEPDKDYLWSYVGRSDDMQVFKNGLKWHPTAAEQKIISDNRDVIQEALLDGTNHAHVVLLLELVSEFSNKLAALPEGEQAKEKAAILDGIWPTIEGINRVAPDWVQIDRQRVVFAEPGKPLARTAKGSIRRLFAVTDYKSQIDDVLESVGVKSEA</sequence>
<keyword evidence="2" id="KW-0597">Phosphoprotein</keyword>
<organism evidence="4 5">
    <name type="scientific">Talaromyces proteolyticus</name>
    <dbReference type="NCBI Taxonomy" id="1131652"/>
    <lineage>
        <taxon>Eukaryota</taxon>
        <taxon>Fungi</taxon>
        <taxon>Dikarya</taxon>
        <taxon>Ascomycota</taxon>
        <taxon>Pezizomycotina</taxon>
        <taxon>Eurotiomycetes</taxon>
        <taxon>Eurotiomycetidae</taxon>
        <taxon>Eurotiales</taxon>
        <taxon>Trichocomaceae</taxon>
        <taxon>Talaromyces</taxon>
        <taxon>Talaromyces sect. Bacilispori</taxon>
    </lineage>
</organism>
<comment type="caution">
    <text evidence="4">The sequence shown here is derived from an EMBL/GenBank/DDBJ whole genome shotgun (WGS) entry which is preliminary data.</text>
</comment>
<name>A0AAD4KGD5_9EURO</name>
<dbReference type="EMBL" id="JAJTJA010000013">
    <property type="protein sequence ID" value="KAH8690545.1"/>
    <property type="molecule type" value="Genomic_DNA"/>
</dbReference>
<dbReference type="InterPro" id="IPR042099">
    <property type="entry name" value="ANL_N_sf"/>
</dbReference>
<dbReference type="InterPro" id="IPR000873">
    <property type="entry name" value="AMP-dep_synth/lig_dom"/>
</dbReference>
<dbReference type="Proteomes" id="UP001201262">
    <property type="component" value="Unassembled WGS sequence"/>
</dbReference>
<dbReference type="RefSeq" id="XP_046066741.1">
    <property type="nucleotide sequence ID" value="XM_046217281.1"/>
</dbReference>
<feature type="domain" description="AMP-dependent synthetase/ligase" evidence="3">
    <location>
        <begin position="38"/>
        <end position="351"/>
    </location>
</feature>
<proteinExistence type="predicted"/>
<dbReference type="PANTHER" id="PTHR43439">
    <property type="entry name" value="PHENYLACETATE-COENZYME A LIGASE"/>
    <property type="match status" value="1"/>
</dbReference>
<keyword evidence="1" id="KW-0596">Phosphopantetheine</keyword>
<evidence type="ECO:0000313" key="4">
    <source>
        <dbReference type="EMBL" id="KAH8690545.1"/>
    </source>
</evidence>
<protein>
    <submittedName>
        <fullName evidence="4">NRPS-like enzyme</fullName>
    </submittedName>
</protein>
<dbReference type="SUPFAM" id="SSF56801">
    <property type="entry name" value="Acetyl-CoA synthetase-like"/>
    <property type="match status" value="1"/>
</dbReference>
<accession>A0AAD4KGD5</accession>
<dbReference type="Gene3D" id="3.40.50.12780">
    <property type="entry name" value="N-terminal domain of ligase-like"/>
    <property type="match status" value="1"/>
</dbReference>
<reference evidence="4" key="1">
    <citation type="submission" date="2021-12" db="EMBL/GenBank/DDBJ databases">
        <title>Convergent genome expansion in fungi linked to evolution of root-endophyte symbiosis.</title>
        <authorList>
            <consortium name="DOE Joint Genome Institute"/>
            <person name="Ke Y.-H."/>
            <person name="Bonito G."/>
            <person name="Liao H.-L."/>
            <person name="Looney B."/>
            <person name="Rojas-Flechas A."/>
            <person name="Nash J."/>
            <person name="Hameed K."/>
            <person name="Schadt C."/>
            <person name="Martin F."/>
            <person name="Crous P.W."/>
            <person name="Miettinen O."/>
            <person name="Magnuson J.K."/>
            <person name="Labbe J."/>
            <person name="Jacobson D."/>
            <person name="Doktycz M.J."/>
            <person name="Veneault-Fourrey C."/>
            <person name="Kuo A."/>
            <person name="Mondo S."/>
            <person name="Calhoun S."/>
            <person name="Riley R."/>
            <person name="Ohm R."/>
            <person name="LaButti K."/>
            <person name="Andreopoulos B."/>
            <person name="Pangilinan J."/>
            <person name="Nolan M."/>
            <person name="Tritt A."/>
            <person name="Clum A."/>
            <person name="Lipzen A."/>
            <person name="Daum C."/>
            <person name="Barry K."/>
            <person name="Grigoriev I.V."/>
            <person name="Vilgalys R."/>
        </authorList>
    </citation>
    <scope>NUCLEOTIDE SEQUENCE</scope>
    <source>
        <strain evidence="4">PMI_201</strain>
    </source>
</reference>
<gene>
    <name evidence="4" type="ORF">BGW36DRAFT_388949</name>
</gene>
<keyword evidence="5" id="KW-1185">Reference proteome</keyword>
<dbReference type="InterPro" id="IPR051414">
    <property type="entry name" value="Adenylate-forming_Reductase"/>
</dbReference>
<evidence type="ECO:0000259" key="3">
    <source>
        <dbReference type="Pfam" id="PF00501"/>
    </source>
</evidence>
<dbReference type="PANTHER" id="PTHR43439:SF2">
    <property type="entry name" value="ENZYME, PUTATIVE (JCVI)-RELATED"/>
    <property type="match status" value="1"/>
</dbReference>